<evidence type="ECO:0000259" key="2">
    <source>
        <dbReference type="Pfam" id="PF00586"/>
    </source>
</evidence>
<accession>A0AA96LC59</accession>
<feature type="binding site" evidence="1">
    <location>
        <position position="232"/>
    </location>
    <ligand>
        <name>Mg(2+)</name>
        <dbReference type="ChEBI" id="CHEBI:18420"/>
        <label>3</label>
    </ligand>
</feature>
<dbReference type="PANTHER" id="PTHR30270:SF0">
    <property type="entry name" value="THIAMINE-MONOPHOSPHATE KINASE"/>
    <property type="match status" value="1"/>
</dbReference>
<dbReference type="Gene3D" id="3.30.1330.10">
    <property type="entry name" value="PurM-like, N-terminal domain"/>
    <property type="match status" value="1"/>
</dbReference>
<dbReference type="NCBIfam" id="TIGR01379">
    <property type="entry name" value="thiL"/>
    <property type="match status" value="1"/>
</dbReference>
<feature type="binding site" evidence="1">
    <location>
        <position position="152"/>
    </location>
    <ligand>
        <name>ATP</name>
        <dbReference type="ChEBI" id="CHEBI:30616"/>
    </ligand>
</feature>
<dbReference type="PANTHER" id="PTHR30270">
    <property type="entry name" value="THIAMINE-MONOPHOSPHATE KINASE"/>
    <property type="match status" value="1"/>
</dbReference>
<feature type="binding site" evidence="1">
    <location>
        <position position="78"/>
    </location>
    <ligand>
        <name>Mg(2+)</name>
        <dbReference type="ChEBI" id="CHEBI:18420"/>
        <label>4</label>
    </ligand>
</feature>
<dbReference type="Pfam" id="PF00586">
    <property type="entry name" value="AIRS"/>
    <property type="match status" value="1"/>
</dbReference>
<dbReference type="EMBL" id="CP130318">
    <property type="protein sequence ID" value="WNQ10448.1"/>
    <property type="molecule type" value="Genomic_DNA"/>
</dbReference>
<feature type="domain" description="PurM-like N-terminal" evidence="2">
    <location>
        <begin position="30"/>
        <end position="144"/>
    </location>
</feature>
<feature type="binding site" evidence="1">
    <location>
        <position position="78"/>
    </location>
    <ligand>
        <name>Mg(2+)</name>
        <dbReference type="ChEBI" id="CHEBI:18420"/>
        <label>2</label>
    </ligand>
</feature>
<evidence type="ECO:0000259" key="3">
    <source>
        <dbReference type="Pfam" id="PF02769"/>
    </source>
</evidence>
<evidence type="ECO:0000256" key="1">
    <source>
        <dbReference type="HAMAP-Rule" id="MF_02128"/>
    </source>
</evidence>
<dbReference type="AlphaFoldDB" id="A0AA96LC59"/>
<keyword evidence="1" id="KW-0479">Metal-binding</keyword>
<feature type="binding site" evidence="1">
    <location>
        <position position="108"/>
    </location>
    <ligand>
        <name>ATP</name>
        <dbReference type="ChEBI" id="CHEBI:30616"/>
    </ligand>
</feature>
<feature type="binding site" evidence="1">
    <location>
        <position position="32"/>
    </location>
    <ligand>
        <name>Mg(2+)</name>
        <dbReference type="ChEBI" id="CHEBI:18420"/>
        <label>4</label>
    </ligand>
</feature>
<feature type="binding site" evidence="1">
    <location>
        <begin position="125"/>
        <end position="126"/>
    </location>
    <ligand>
        <name>ATP</name>
        <dbReference type="ChEBI" id="CHEBI:30616"/>
    </ligand>
</feature>
<dbReference type="SUPFAM" id="SSF56042">
    <property type="entry name" value="PurM C-terminal domain-like"/>
    <property type="match status" value="1"/>
</dbReference>
<sequence>MEEFALIRHLTDRPPGRRTAAETHLVVGIGDDAAVTELTPGMQLVLSCDTMVQDVHFNSKTMSMYDIGWKAMASNVSDMAAMGAVPRNALVALTVPASVPADRLRELYAGLYACADRYGVALAGGDTTSTPGGLTVTVTVTGEVEPGRALLRSAARPGDAVFVTGWPGRSAAGLHALLAAGARPEAAADEPIPEEAFPPPVRGLVAAHRRPEPSVAAGRRLLAGGAAPALNDISDGLSSEAWEIAEASGCGLLLREADIPVAPELKAYADAVGASALEWILTGGEDYVLLGTLPEEAMAVTAEAFAAEGLPFFRIGTATSAFAGVRLVGIDGEERPVAKSGYNHFG</sequence>
<dbReference type="Proteomes" id="UP001305702">
    <property type="component" value="Chromosome"/>
</dbReference>
<comment type="pathway">
    <text evidence="1">Cofactor biosynthesis; thiamine diphosphate biosynthesis; thiamine diphosphate from thiamine phosphate: step 1/1.</text>
</comment>
<feature type="binding site" evidence="1">
    <location>
        <position position="285"/>
    </location>
    <ligand>
        <name>substrate</name>
    </ligand>
</feature>
<dbReference type="InterPro" id="IPR010918">
    <property type="entry name" value="PurM-like_C_dom"/>
</dbReference>
<feature type="binding site" evidence="1">
    <location>
        <position position="235"/>
    </location>
    <ligand>
        <name>Mg(2+)</name>
        <dbReference type="ChEBI" id="CHEBI:18420"/>
        <label>5</label>
    </ligand>
</feature>
<comment type="function">
    <text evidence="1">Catalyzes the ATP-dependent phosphorylation of thiamine-monophosphate (TMP) to form thiamine-pyrophosphate (TPP), the active form of vitamin B1.</text>
</comment>
<comment type="similarity">
    <text evidence="1">Belongs to the thiamine-monophosphate kinase family.</text>
</comment>
<feature type="binding site" evidence="1">
    <location>
        <position position="49"/>
    </location>
    <ligand>
        <name>Mg(2+)</name>
        <dbReference type="ChEBI" id="CHEBI:18420"/>
        <label>2</label>
    </ligand>
</feature>
<dbReference type="PIRSF" id="PIRSF005303">
    <property type="entry name" value="Thiam_monoph_kin"/>
    <property type="match status" value="1"/>
</dbReference>
<dbReference type="EC" id="2.7.4.16" evidence="1"/>
<evidence type="ECO:0000313" key="4">
    <source>
        <dbReference type="EMBL" id="WNQ10448.1"/>
    </source>
</evidence>
<organism evidence="4 5">
    <name type="scientific">Paenibacillus aurantius</name>
    <dbReference type="NCBI Taxonomy" id="2918900"/>
    <lineage>
        <taxon>Bacteria</taxon>
        <taxon>Bacillati</taxon>
        <taxon>Bacillota</taxon>
        <taxon>Bacilli</taxon>
        <taxon>Bacillales</taxon>
        <taxon>Paenibacillaceae</taxon>
        <taxon>Paenibacillus</taxon>
    </lineage>
</organism>
<name>A0AA96LC59_9BACL</name>
<feature type="binding site" evidence="1">
    <location>
        <position position="342"/>
    </location>
    <ligand>
        <name>substrate</name>
    </ligand>
</feature>
<comment type="caution">
    <text evidence="1">Lacks conserved residue(s) required for the propagation of feature annotation.</text>
</comment>
<dbReference type="GO" id="GO:0009229">
    <property type="term" value="P:thiamine diphosphate biosynthetic process"/>
    <property type="evidence" value="ECO:0007669"/>
    <property type="project" value="UniProtKB-UniRule"/>
</dbReference>
<feature type="binding site" evidence="1">
    <location>
        <position position="49"/>
    </location>
    <ligand>
        <name>Mg(2+)</name>
        <dbReference type="ChEBI" id="CHEBI:18420"/>
        <label>1</label>
    </ligand>
</feature>
<protein>
    <recommendedName>
        <fullName evidence="1">Thiamine-monophosphate kinase</fullName>
        <shortName evidence="1">TMP kinase</shortName>
        <shortName evidence="1">Thiamine-phosphate kinase</shortName>
        <ecNumber evidence="1">2.7.4.16</ecNumber>
    </recommendedName>
</protein>
<feature type="binding site" evidence="1">
    <location>
        <position position="32"/>
    </location>
    <ligand>
        <name>Mg(2+)</name>
        <dbReference type="ChEBI" id="CHEBI:18420"/>
        <label>3</label>
    </ligand>
</feature>
<feature type="binding site" evidence="1">
    <location>
        <position position="47"/>
    </location>
    <ligand>
        <name>Mg(2+)</name>
        <dbReference type="ChEBI" id="CHEBI:18420"/>
        <label>4</label>
    </ligand>
</feature>
<keyword evidence="1" id="KW-0784">Thiamine biosynthesis</keyword>
<keyword evidence="5" id="KW-1185">Reference proteome</keyword>
<dbReference type="InterPro" id="IPR006283">
    <property type="entry name" value="ThiL-like"/>
</dbReference>
<comment type="miscellaneous">
    <text evidence="1">Reaction mechanism of ThiL seems to utilize a direct, inline transfer of the gamma-phosphate of ATP to TMP rather than a phosphorylated enzyme intermediate.</text>
</comment>
<keyword evidence="1 4" id="KW-0808">Transferase</keyword>
<feature type="binding site" evidence="1">
    <location>
        <position position="78"/>
    </location>
    <ligand>
        <name>Mg(2+)</name>
        <dbReference type="ChEBI" id="CHEBI:18420"/>
        <label>3</label>
    </ligand>
</feature>
<dbReference type="SUPFAM" id="SSF55326">
    <property type="entry name" value="PurM N-terminal domain-like"/>
    <property type="match status" value="1"/>
</dbReference>
<dbReference type="InterPro" id="IPR036676">
    <property type="entry name" value="PurM-like_C_sf"/>
</dbReference>
<keyword evidence="1" id="KW-0460">Magnesium</keyword>
<dbReference type="GO" id="GO:0000287">
    <property type="term" value="F:magnesium ion binding"/>
    <property type="evidence" value="ECO:0007669"/>
    <property type="project" value="UniProtKB-UniRule"/>
</dbReference>
<keyword evidence="1" id="KW-0067">ATP-binding</keyword>
<feature type="domain" description="PurM-like C-terminal" evidence="3">
    <location>
        <begin position="156"/>
        <end position="321"/>
    </location>
</feature>
<dbReference type="GO" id="GO:0009228">
    <property type="term" value="P:thiamine biosynthetic process"/>
    <property type="evidence" value="ECO:0007669"/>
    <property type="project" value="UniProtKB-KW"/>
</dbReference>
<gene>
    <name evidence="1 4" type="primary">thiL</name>
    <name evidence="4" type="ORF">MJA45_22960</name>
</gene>
<dbReference type="Gene3D" id="3.90.650.10">
    <property type="entry name" value="PurM-like C-terminal domain"/>
    <property type="match status" value="1"/>
</dbReference>
<feature type="binding site" evidence="1">
    <location>
        <position position="56"/>
    </location>
    <ligand>
        <name>substrate</name>
    </ligand>
</feature>
<dbReference type="Pfam" id="PF02769">
    <property type="entry name" value="AIRS_C"/>
    <property type="match status" value="1"/>
</dbReference>
<dbReference type="InterPro" id="IPR036921">
    <property type="entry name" value="PurM-like_N_sf"/>
</dbReference>
<comment type="catalytic activity">
    <reaction evidence="1">
        <text>thiamine phosphate + ATP = thiamine diphosphate + ADP</text>
        <dbReference type="Rhea" id="RHEA:15913"/>
        <dbReference type="ChEBI" id="CHEBI:30616"/>
        <dbReference type="ChEBI" id="CHEBI:37575"/>
        <dbReference type="ChEBI" id="CHEBI:58937"/>
        <dbReference type="ChEBI" id="CHEBI:456216"/>
        <dbReference type="EC" id="2.7.4.16"/>
    </reaction>
</comment>
<evidence type="ECO:0000313" key="5">
    <source>
        <dbReference type="Proteomes" id="UP001305702"/>
    </source>
</evidence>
<proteinExistence type="inferred from homology"/>
<dbReference type="CDD" id="cd02194">
    <property type="entry name" value="ThiL"/>
    <property type="match status" value="1"/>
</dbReference>
<feature type="binding site" evidence="1">
    <location>
        <position position="126"/>
    </location>
    <ligand>
        <name>Mg(2+)</name>
        <dbReference type="ChEBI" id="CHEBI:18420"/>
        <label>1</label>
    </ligand>
</feature>
<feature type="binding site" evidence="1">
    <location>
        <position position="234"/>
    </location>
    <ligand>
        <name>ATP</name>
        <dbReference type="ChEBI" id="CHEBI:30616"/>
    </ligand>
</feature>
<dbReference type="KEGG" id="paun:MJA45_22960"/>
<keyword evidence="1" id="KW-0547">Nucleotide-binding</keyword>
<reference evidence="4 5" key="1">
    <citation type="submission" date="2022-02" db="EMBL/GenBank/DDBJ databases">
        <title>Paenibacillus sp. MBLB1776 Whole Genome Shotgun Sequencing.</title>
        <authorList>
            <person name="Hwang C.Y."/>
            <person name="Cho E.-S."/>
            <person name="Seo M.-J."/>
        </authorList>
    </citation>
    <scope>NUCLEOTIDE SEQUENCE [LARGE SCALE GENOMIC DNA]</scope>
    <source>
        <strain evidence="4 5">MBLB1776</strain>
    </source>
</reference>
<keyword evidence="1 4" id="KW-0418">Kinase</keyword>
<dbReference type="GO" id="GO:0009030">
    <property type="term" value="F:thiamine-phosphate kinase activity"/>
    <property type="evidence" value="ECO:0007669"/>
    <property type="project" value="UniProtKB-UniRule"/>
</dbReference>
<dbReference type="HAMAP" id="MF_02128">
    <property type="entry name" value="TMP_kinase"/>
    <property type="match status" value="1"/>
</dbReference>
<dbReference type="GO" id="GO:0005524">
    <property type="term" value="F:ATP binding"/>
    <property type="evidence" value="ECO:0007669"/>
    <property type="project" value="UniProtKB-UniRule"/>
</dbReference>
<dbReference type="InterPro" id="IPR016188">
    <property type="entry name" value="PurM-like_N"/>
</dbReference>
<dbReference type="RefSeq" id="WP_315604222.1">
    <property type="nucleotide sequence ID" value="NZ_CP130318.1"/>
</dbReference>